<dbReference type="Gene3D" id="1.20.1560.10">
    <property type="entry name" value="ABC transporter type 1, transmembrane domain"/>
    <property type="match status" value="1"/>
</dbReference>
<feature type="transmembrane region" description="Helical" evidence="9">
    <location>
        <begin position="281"/>
        <end position="302"/>
    </location>
</feature>
<feature type="transmembrane region" description="Helical" evidence="9">
    <location>
        <begin position="161"/>
        <end position="179"/>
    </location>
</feature>
<evidence type="ECO:0000256" key="5">
    <source>
        <dbReference type="ARBA" id="ARBA00022741"/>
    </source>
</evidence>
<dbReference type="STRING" id="766136.BHF68_00640"/>
<dbReference type="PROSITE" id="PS00211">
    <property type="entry name" value="ABC_TRANSPORTER_1"/>
    <property type="match status" value="1"/>
</dbReference>
<feature type="transmembrane region" description="Helical" evidence="9">
    <location>
        <begin position="20"/>
        <end position="40"/>
    </location>
</feature>
<dbReference type="InterPro" id="IPR011527">
    <property type="entry name" value="ABC1_TM_dom"/>
</dbReference>
<feature type="transmembrane region" description="Helical" evidence="9">
    <location>
        <begin position="60"/>
        <end position="78"/>
    </location>
</feature>
<dbReference type="Proteomes" id="UP000094296">
    <property type="component" value="Unassembled WGS sequence"/>
</dbReference>
<accession>A0A1E5G4X2</accession>
<organism evidence="12 13">
    <name type="scientific">Desulfuribacillus alkaliarsenatis</name>
    <dbReference type="NCBI Taxonomy" id="766136"/>
    <lineage>
        <taxon>Bacteria</taxon>
        <taxon>Bacillati</taxon>
        <taxon>Bacillota</taxon>
        <taxon>Desulfuribacillia</taxon>
        <taxon>Desulfuribacillales</taxon>
        <taxon>Desulfuribacillaceae</taxon>
        <taxon>Desulfuribacillus</taxon>
    </lineage>
</organism>
<protein>
    <submittedName>
        <fullName evidence="12">Multidrug ABC transporter ATP-binding protein</fullName>
    </submittedName>
</protein>
<dbReference type="GO" id="GO:0005886">
    <property type="term" value="C:plasma membrane"/>
    <property type="evidence" value="ECO:0007669"/>
    <property type="project" value="UniProtKB-SubCell"/>
</dbReference>
<dbReference type="SUPFAM" id="SSF90123">
    <property type="entry name" value="ABC transporter transmembrane region"/>
    <property type="match status" value="1"/>
</dbReference>
<evidence type="ECO:0000256" key="4">
    <source>
        <dbReference type="ARBA" id="ARBA00022692"/>
    </source>
</evidence>
<dbReference type="PANTHER" id="PTHR43394:SF1">
    <property type="entry name" value="ATP-BINDING CASSETTE SUB-FAMILY B MEMBER 10, MITOCHONDRIAL"/>
    <property type="match status" value="1"/>
</dbReference>
<proteinExistence type="predicted"/>
<dbReference type="EMBL" id="MIJE01000001">
    <property type="protein sequence ID" value="OEF98227.1"/>
    <property type="molecule type" value="Genomic_DNA"/>
</dbReference>
<comment type="subcellular location">
    <subcellularLocation>
        <location evidence="1">Cell membrane</location>
        <topology evidence="1">Multi-pass membrane protein</topology>
    </subcellularLocation>
</comment>
<evidence type="ECO:0000256" key="3">
    <source>
        <dbReference type="ARBA" id="ARBA00022475"/>
    </source>
</evidence>
<dbReference type="FunFam" id="3.40.50.300:FF:000221">
    <property type="entry name" value="Multidrug ABC transporter ATP-binding protein"/>
    <property type="match status" value="1"/>
</dbReference>
<feature type="domain" description="ABC transmembrane type-1" evidence="11">
    <location>
        <begin position="20"/>
        <end position="304"/>
    </location>
</feature>
<dbReference type="PANTHER" id="PTHR43394">
    <property type="entry name" value="ATP-DEPENDENT PERMEASE MDL1, MITOCHONDRIAL"/>
    <property type="match status" value="1"/>
</dbReference>
<dbReference type="Gene3D" id="3.40.50.300">
    <property type="entry name" value="P-loop containing nucleotide triphosphate hydrolases"/>
    <property type="match status" value="1"/>
</dbReference>
<dbReference type="SUPFAM" id="SSF52540">
    <property type="entry name" value="P-loop containing nucleoside triphosphate hydrolases"/>
    <property type="match status" value="1"/>
</dbReference>
<evidence type="ECO:0000313" key="12">
    <source>
        <dbReference type="EMBL" id="OEF98227.1"/>
    </source>
</evidence>
<dbReference type="GO" id="GO:0005524">
    <property type="term" value="F:ATP binding"/>
    <property type="evidence" value="ECO:0007669"/>
    <property type="project" value="UniProtKB-KW"/>
</dbReference>
<dbReference type="InterPro" id="IPR039421">
    <property type="entry name" value="Type_1_exporter"/>
</dbReference>
<keyword evidence="7 9" id="KW-1133">Transmembrane helix</keyword>
<evidence type="ECO:0000256" key="1">
    <source>
        <dbReference type="ARBA" id="ARBA00004651"/>
    </source>
</evidence>
<dbReference type="Pfam" id="PF00005">
    <property type="entry name" value="ABC_tran"/>
    <property type="match status" value="1"/>
</dbReference>
<dbReference type="GO" id="GO:0015421">
    <property type="term" value="F:ABC-type oligopeptide transporter activity"/>
    <property type="evidence" value="ECO:0007669"/>
    <property type="project" value="TreeGrafter"/>
</dbReference>
<dbReference type="Pfam" id="PF00664">
    <property type="entry name" value="ABC_membrane"/>
    <property type="match status" value="1"/>
</dbReference>
<dbReference type="OrthoDB" id="9770415at2"/>
<dbReference type="RefSeq" id="WP_069641719.1">
    <property type="nucleotide sequence ID" value="NZ_MIJE01000001.1"/>
</dbReference>
<dbReference type="InterPro" id="IPR027417">
    <property type="entry name" value="P-loop_NTPase"/>
</dbReference>
<keyword evidence="5" id="KW-0547">Nucleotide-binding</keyword>
<keyword evidence="3" id="KW-1003">Cell membrane</keyword>
<dbReference type="InterPro" id="IPR036640">
    <property type="entry name" value="ABC1_TM_sf"/>
</dbReference>
<dbReference type="PROSITE" id="PS50893">
    <property type="entry name" value="ABC_TRANSPORTER_2"/>
    <property type="match status" value="1"/>
</dbReference>
<feature type="transmembrane region" description="Helical" evidence="9">
    <location>
        <begin position="241"/>
        <end position="261"/>
    </location>
</feature>
<evidence type="ECO:0000256" key="6">
    <source>
        <dbReference type="ARBA" id="ARBA00022840"/>
    </source>
</evidence>
<evidence type="ECO:0000313" key="13">
    <source>
        <dbReference type="Proteomes" id="UP000094296"/>
    </source>
</evidence>
<evidence type="ECO:0000259" key="10">
    <source>
        <dbReference type="PROSITE" id="PS50893"/>
    </source>
</evidence>
<dbReference type="SMART" id="SM00382">
    <property type="entry name" value="AAA"/>
    <property type="match status" value="1"/>
</dbReference>
<dbReference type="GO" id="GO:0016887">
    <property type="term" value="F:ATP hydrolysis activity"/>
    <property type="evidence" value="ECO:0007669"/>
    <property type="project" value="InterPro"/>
</dbReference>
<keyword evidence="8 9" id="KW-0472">Membrane</keyword>
<name>A0A1E5G4X2_9FIRM</name>
<dbReference type="AlphaFoldDB" id="A0A1E5G4X2"/>
<comment type="caution">
    <text evidence="12">The sequence shown here is derived from an EMBL/GenBank/DDBJ whole genome shotgun (WGS) entry which is preliminary data.</text>
</comment>
<feature type="transmembrane region" description="Helical" evidence="9">
    <location>
        <begin position="135"/>
        <end position="155"/>
    </location>
</feature>
<keyword evidence="13" id="KW-1185">Reference proteome</keyword>
<keyword evidence="4 9" id="KW-0812">Transmembrane</keyword>
<sequence>MLKEFKTMTWFFKKHYHRYLLGIFAVLIVDGLQLLLPKILGWFADDLQAGIITRDALHEYAFMIIAIGIGIFIFRFFWRFFINGAARYLEFELRNMLVEHFMKLSPSFYNYRKTGDLMAHATNDIKSIRMAMGPAIVMSIDAIILGSATVVMMVITVGWKLTLIALLPMPFLALVVTRFGKVIHNRFKRVQEAFATLTDVTQENVAGIRVVKTFAQEKREMERFQVANKNKFERNMHLTRIWGLFDPLVELIAALSFLLVLSYGSIMVLNNQISLGDFVAFYGYLALLTWPMMAFGWVYNMLQRGSASLARINALLNEVPEVQDLNAQQTSLKGKDIEFRNLSFAYKEDSEPVLKNISLTIPTGSTVAFLGKTGSGKSSIVNVLIRQYNPPKSTLFIGSTDILNIPLALLNTDIGYVPQDSFLFSTSIRENIAFGNYQASDNELERAAYIADIHENILELPDGYDTIVGERGVTLSGGQKQRISMARAIVRNPEVFIMDDSLSAVDTQTEERILSRLKEFMQERTTIIIAHRISTVQHADLIVYLEDGQIIEQGTHEQLLSINGKYYQTYMQQQLEQQLDGLFQKDVNKDEI</sequence>
<evidence type="ECO:0000256" key="8">
    <source>
        <dbReference type="ARBA" id="ARBA00023136"/>
    </source>
</evidence>
<evidence type="ECO:0000256" key="2">
    <source>
        <dbReference type="ARBA" id="ARBA00022448"/>
    </source>
</evidence>
<feature type="domain" description="ABC transporter" evidence="10">
    <location>
        <begin position="337"/>
        <end position="572"/>
    </location>
</feature>
<dbReference type="InterPro" id="IPR017871">
    <property type="entry name" value="ABC_transporter-like_CS"/>
</dbReference>
<dbReference type="PROSITE" id="PS50929">
    <property type="entry name" value="ABC_TM1F"/>
    <property type="match status" value="1"/>
</dbReference>
<reference evidence="12 13" key="1">
    <citation type="submission" date="2016-09" db="EMBL/GenBank/DDBJ databases">
        <title>Draft genome sequence for the type strain of Desulfuribacillus alkaliarsenatis AHT28, an obligately anaerobic, sulfidogenic bacterium isolated from Russian soda lake sediments.</title>
        <authorList>
            <person name="Abin C.A."/>
            <person name="Hollibaugh J.T."/>
        </authorList>
    </citation>
    <scope>NUCLEOTIDE SEQUENCE [LARGE SCALE GENOMIC DNA]</scope>
    <source>
        <strain evidence="12 13">AHT28</strain>
    </source>
</reference>
<evidence type="ECO:0000259" key="11">
    <source>
        <dbReference type="PROSITE" id="PS50929"/>
    </source>
</evidence>
<keyword evidence="2" id="KW-0813">Transport</keyword>
<dbReference type="InterPro" id="IPR003593">
    <property type="entry name" value="AAA+_ATPase"/>
</dbReference>
<gene>
    <name evidence="12" type="ORF">BHF68_00640</name>
</gene>
<evidence type="ECO:0000256" key="9">
    <source>
        <dbReference type="SAM" id="Phobius"/>
    </source>
</evidence>
<dbReference type="FunFam" id="1.20.1560.10:FF:000011">
    <property type="entry name" value="Multidrug ABC transporter ATP-binding protein"/>
    <property type="match status" value="1"/>
</dbReference>
<dbReference type="CDD" id="cd18541">
    <property type="entry name" value="ABC_6TM_TmrB_like"/>
    <property type="match status" value="1"/>
</dbReference>
<dbReference type="InterPro" id="IPR003439">
    <property type="entry name" value="ABC_transporter-like_ATP-bd"/>
</dbReference>
<keyword evidence="6 12" id="KW-0067">ATP-binding</keyword>
<evidence type="ECO:0000256" key="7">
    <source>
        <dbReference type="ARBA" id="ARBA00022989"/>
    </source>
</evidence>